<dbReference type="PANTHER" id="PTHR33710:SF62">
    <property type="entry name" value="DUF4283 DOMAIN PROTEIN"/>
    <property type="match status" value="1"/>
</dbReference>
<proteinExistence type="predicted"/>
<dbReference type="InterPro" id="IPR036691">
    <property type="entry name" value="Endo/exonu/phosph_ase_sf"/>
</dbReference>
<evidence type="ECO:0000313" key="3">
    <source>
        <dbReference type="Proteomes" id="UP001454036"/>
    </source>
</evidence>
<dbReference type="AlphaFoldDB" id="A0AAV3QCJ3"/>
<dbReference type="Proteomes" id="UP001454036">
    <property type="component" value="Unassembled WGS sequence"/>
</dbReference>
<protein>
    <recommendedName>
        <fullName evidence="4">Endonuclease/exonuclease/phosphatase domain-containing protein</fullName>
    </recommendedName>
</protein>
<dbReference type="PANTHER" id="PTHR33710">
    <property type="entry name" value="BNAC02G09200D PROTEIN"/>
    <property type="match status" value="1"/>
</dbReference>
<evidence type="ECO:0000313" key="2">
    <source>
        <dbReference type="EMBL" id="GAA0160340.1"/>
    </source>
</evidence>
<name>A0AAV3QCJ3_LITER</name>
<feature type="coiled-coil region" evidence="1">
    <location>
        <begin position="169"/>
        <end position="196"/>
    </location>
</feature>
<dbReference type="Gene3D" id="3.60.10.10">
    <property type="entry name" value="Endonuclease/exonuclease/phosphatase"/>
    <property type="match status" value="1"/>
</dbReference>
<sequence>MEARLPRVDLDRISNNPSVKGSFYITVICAKCDHKLRKDLWDGLAVVCTNQPWMAIGDFNALTGTHEMFSRLDRVVGNTAWLELFSNSKVSHLARTHSDHPPILLDLSSECLRNKSSFKFQNMWTSHENFIKVVRDVWELPSVKQGIGKFIDKIQQLKKELKQWNISHFDNIFVELQKAEAEVKNKERDFELTGSEHAKIALSEATSNHKVLMNREEMYWKQKSFLRWELEGDWNTKWNKIHGTWIEGS</sequence>
<evidence type="ECO:0008006" key="4">
    <source>
        <dbReference type="Google" id="ProtNLM"/>
    </source>
</evidence>
<comment type="caution">
    <text evidence="2">The sequence shown here is derived from an EMBL/GenBank/DDBJ whole genome shotgun (WGS) entry which is preliminary data.</text>
</comment>
<gene>
    <name evidence="2" type="ORF">LIER_16919</name>
</gene>
<reference evidence="2 3" key="1">
    <citation type="submission" date="2024-01" db="EMBL/GenBank/DDBJ databases">
        <title>The complete chloroplast genome sequence of Lithospermum erythrorhizon: insights into the phylogenetic relationship among Boraginaceae species and the maternal lineages of purple gromwells.</title>
        <authorList>
            <person name="Okada T."/>
            <person name="Watanabe K."/>
        </authorList>
    </citation>
    <scope>NUCLEOTIDE SEQUENCE [LARGE SCALE GENOMIC DNA]</scope>
</reference>
<evidence type="ECO:0000256" key="1">
    <source>
        <dbReference type="SAM" id="Coils"/>
    </source>
</evidence>
<dbReference type="EMBL" id="BAABME010003853">
    <property type="protein sequence ID" value="GAA0160340.1"/>
    <property type="molecule type" value="Genomic_DNA"/>
</dbReference>
<accession>A0AAV3QCJ3</accession>
<dbReference type="SUPFAM" id="SSF56219">
    <property type="entry name" value="DNase I-like"/>
    <property type="match status" value="1"/>
</dbReference>
<keyword evidence="3" id="KW-1185">Reference proteome</keyword>
<organism evidence="2 3">
    <name type="scientific">Lithospermum erythrorhizon</name>
    <name type="common">Purple gromwell</name>
    <name type="synonym">Lithospermum officinale var. erythrorhizon</name>
    <dbReference type="NCBI Taxonomy" id="34254"/>
    <lineage>
        <taxon>Eukaryota</taxon>
        <taxon>Viridiplantae</taxon>
        <taxon>Streptophyta</taxon>
        <taxon>Embryophyta</taxon>
        <taxon>Tracheophyta</taxon>
        <taxon>Spermatophyta</taxon>
        <taxon>Magnoliopsida</taxon>
        <taxon>eudicotyledons</taxon>
        <taxon>Gunneridae</taxon>
        <taxon>Pentapetalae</taxon>
        <taxon>asterids</taxon>
        <taxon>lamiids</taxon>
        <taxon>Boraginales</taxon>
        <taxon>Boraginaceae</taxon>
        <taxon>Boraginoideae</taxon>
        <taxon>Lithospermeae</taxon>
        <taxon>Lithospermum</taxon>
    </lineage>
</organism>
<keyword evidence="1" id="KW-0175">Coiled coil</keyword>